<dbReference type="Proteomes" id="UP001153954">
    <property type="component" value="Unassembled WGS sequence"/>
</dbReference>
<feature type="region of interest" description="Disordered" evidence="1">
    <location>
        <begin position="149"/>
        <end position="198"/>
    </location>
</feature>
<evidence type="ECO:0000256" key="1">
    <source>
        <dbReference type="SAM" id="MobiDB-lite"/>
    </source>
</evidence>
<evidence type="ECO:0000313" key="2">
    <source>
        <dbReference type="EMBL" id="CAH2083296.1"/>
    </source>
</evidence>
<reference evidence="2" key="1">
    <citation type="submission" date="2022-03" db="EMBL/GenBank/DDBJ databases">
        <authorList>
            <person name="Tunstrom K."/>
        </authorList>
    </citation>
    <scope>NUCLEOTIDE SEQUENCE</scope>
</reference>
<dbReference type="AlphaFoldDB" id="A0AAU9TCS2"/>
<feature type="region of interest" description="Disordered" evidence="1">
    <location>
        <begin position="40"/>
        <end position="65"/>
    </location>
</feature>
<feature type="compositionally biased region" description="Low complexity" evidence="1">
    <location>
        <begin position="185"/>
        <end position="198"/>
    </location>
</feature>
<sequence>MVLLAPPRAPAAAPRPAFGACGPGACRARQVRGCGERLARARRRPAAAPRHGAAGAAARARRRAAPGLRRLRPGRLPRAPGEGVWGCGGVRAGQSASLALAAAPPPRPGMVLLAPPRAPAAAPRPAFGACGPGACRARQVRGCGGVGGCAPARAPRSRSPPPRRRAPAWCCWRRRARPPPRRARPSAPAARAPAARAR</sequence>
<accession>A0AAU9TCS2</accession>
<feature type="compositionally biased region" description="Basic residues" evidence="1">
    <location>
        <begin position="161"/>
        <end position="184"/>
    </location>
</feature>
<organism evidence="2 3">
    <name type="scientific">Euphydryas editha</name>
    <name type="common">Edith's checkerspot</name>
    <dbReference type="NCBI Taxonomy" id="104508"/>
    <lineage>
        <taxon>Eukaryota</taxon>
        <taxon>Metazoa</taxon>
        <taxon>Ecdysozoa</taxon>
        <taxon>Arthropoda</taxon>
        <taxon>Hexapoda</taxon>
        <taxon>Insecta</taxon>
        <taxon>Pterygota</taxon>
        <taxon>Neoptera</taxon>
        <taxon>Endopterygota</taxon>
        <taxon>Lepidoptera</taxon>
        <taxon>Glossata</taxon>
        <taxon>Ditrysia</taxon>
        <taxon>Papilionoidea</taxon>
        <taxon>Nymphalidae</taxon>
        <taxon>Nymphalinae</taxon>
        <taxon>Euphydryas</taxon>
    </lineage>
</organism>
<protein>
    <submittedName>
        <fullName evidence="2">Uncharacterized protein</fullName>
    </submittedName>
</protein>
<comment type="caution">
    <text evidence="2">The sequence shown here is derived from an EMBL/GenBank/DDBJ whole genome shotgun (WGS) entry which is preliminary data.</text>
</comment>
<gene>
    <name evidence="2" type="ORF">EEDITHA_LOCUS36</name>
</gene>
<feature type="compositionally biased region" description="Low complexity" evidence="1">
    <location>
        <begin position="46"/>
        <end position="58"/>
    </location>
</feature>
<keyword evidence="3" id="KW-1185">Reference proteome</keyword>
<dbReference type="EMBL" id="CAKOGL010000001">
    <property type="protein sequence ID" value="CAH2083296.1"/>
    <property type="molecule type" value="Genomic_DNA"/>
</dbReference>
<evidence type="ECO:0000313" key="3">
    <source>
        <dbReference type="Proteomes" id="UP001153954"/>
    </source>
</evidence>
<name>A0AAU9TCS2_EUPED</name>
<proteinExistence type="predicted"/>